<dbReference type="SUPFAM" id="SSF116734">
    <property type="entry name" value="DNA methylase specificity domain"/>
    <property type="match status" value="2"/>
</dbReference>
<keyword evidence="6" id="KW-0378">Hydrolase</keyword>
<evidence type="ECO:0000256" key="3">
    <source>
        <dbReference type="ARBA" id="ARBA00023125"/>
    </source>
</evidence>
<keyword evidence="2" id="KW-0680">Restriction system</keyword>
<proteinExistence type="inferred from homology"/>
<dbReference type="Gene3D" id="3.90.220.20">
    <property type="entry name" value="DNA methylase specificity domains"/>
    <property type="match status" value="3"/>
</dbReference>
<dbReference type="PANTHER" id="PTHR30408:SF12">
    <property type="entry name" value="TYPE I RESTRICTION ENZYME MJAVIII SPECIFICITY SUBUNIT"/>
    <property type="match status" value="1"/>
</dbReference>
<keyword evidence="7" id="KW-1185">Reference proteome</keyword>
<feature type="domain" description="Type I restriction modification DNA specificity" evidence="5">
    <location>
        <begin position="19"/>
        <end position="187"/>
    </location>
</feature>
<evidence type="ECO:0000313" key="6">
    <source>
        <dbReference type="EMBL" id="TQS00838.1"/>
    </source>
</evidence>
<protein>
    <submittedName>
        <fullName evidence="6">Restriction endonuclease subunit S</fullName>
    </submittedName>
</protein>
<dbReference type="PANTHER" id="PTHR30408">
    <property type="entry name" value="TYPE-1 RESTRICTION ENZYME ECOKI SPECIFICITY PROTEIN"/>
    <property type="match status" value="1"/>
</dbReference>
<sequence>MSEKKENVPKLRFPGFTDAWEQREAKDIFNPIVEKGHEKLPVLSVTQESGVVYRAEVGIDIKYDPLTLKNYKVIQPGNFVISLRSFQGGFELSDKLGIASPAYTIFVPKETKEQDNLFWKTQFKTFKFIELLKTVTFGIRDGKSISFSEFGNLKLYFPPNKEEQTKIGNFFEQLDYLITLHQRKLNNAKNLKAGLLQRMFPKNGGDFPEVRFPGFTDAWEQRRLCEIAEFNPKSMLPDEFEYVDLESVVGTNLIGHRTESKESAPSRAQRLAQLGDVFYQTVRPYQKNNYLYDLPYDNYVFSTGYAQMRPSIDSYFLLSRVQEELFVKTVLDRSTGTSYPAINSNDLAEIEIKVPLDNDEQVKIGSLFRSLDNLITLHQRKLEHLQEQKKALLQQMFI</sequence>
<feature type="domain" description="Type I restriction modification DNA specificity" evidence="5">
    <location>
        <begin position="272"/>
        <end position="386"/>
    </location>
</feature>
<dbReference type="InterPro" id="IPR000055">
    <property type="entry name" value="Restrct_endonuc_typeI_TRD"/>
</dbReference>
<dbReference type="InterPro" id="IPR052021">
    <property type="entry name" value="Type-I_RS_S_subunit"/>
</dbReference>
<reference evidence="6 7" key="1">
    <citation type="submission" date="2019-07" db="EMBL/GenBank/DDBJ databases">
        <title>Paenibacillus ottowii sp. nov. isolated from a fermentation system processing bovine manure.</title>
        <authorList>
            <person name="Velazquez L.F."/>
            <person name="Rajbanshi S."/>
            <person name="Guan S."/>
            <person name="Hinchee M."/>
            <person name="Welsh A."/>
        </authorList>
    </citation>
    <scope>NUCLEOTIDE SEQUENCE [LARGE SCALE GENOMIC DNA]</scope>
    <source>
        <strain evidence="6 7">MS2379</strain>
    </source>
</reference>
<keyword evidence="3" id="KW-0238">DNA-binding</keyword>
<gene>
    <name evidence="6" type="ORF">FKV70_00325</name>
</gene>
<keyword evidence="6" id="KW-0255">Endonuclease</keyword>
<dbReference type="EMBL" id="VIJZ01000001">
    <property type="protein sequence ID" value="TQS00838.1"/>
    <property type="molecule type" value="Genomic_DNA"/>
</dbReference>
<dbReference type="Proteomes" id="UP000319219">
    <property type="component" value="Unassembled WGS sequence"/>
</dbReference>
<name>A0ABY3BCH4_9BACL</name>
<comment type="similarity">
    <text evidence="1">Belongs to the type-I restriction system S methylase family.</text>
</comment>
<evidence type="ECO:0000256" key="4">
    <source>
        <dbReference type="SAM" id="Coils"/>
    </source>
</evidence>
<dbReference type="GO" id="GO:0004519">
    <property type="term" value="F:endonuclease activity"/>
    <property type="evidence" value="ECO:0007669"/>
    <property type="project" value="UniProtKB-KW"/>
</dbReference>
<evidence type="ECO:0000256" key="2">
    <source>
        <dbReference type="ARBA" id="ARBA00022747"/>
    </source>
</evidence>
<dbReference type="RefSeq" id="WP_142611456.1">
    <property type="nucleotide sequence ID" value="NZ_VIJZ01000001.1"/>
</dbReference>
<feature type="coiled-coil region" evidence="4">
    <location>
        <begin position="368"/>
        <end position="395"/>
    </location>
</feature>
<evidence type="ECO:0000256" key="1">
    <source>
        <dbReference type="ARBA" id="ARBA00010923"/>
    </source>
</evidence>
<organism evidence="6 7">
    <name type="scientific">Paenibacillus ottowii</name>
    <dbReference type="NCBI Taxonomy" id="2315729"/>
    <lineage>
        <taxon>Bacteria</taxon>
        <taxon>Bacillati</taxon>
        <taxon>Bacillota</taxon>
        <taxon>Bacilli</taxon>
        <taxon>Bacillales</taxon>
        <taxon>Paenibacillaceae</taxon>
        <taxon>Paenibacillus</taxon>
    </lineage>
</organism>
<dbReference type="Pfam" id="PF01420">
    <property type="entry name" value="Methylase_S"/>
    <property type="match status" value="2"/>
</dbReference>
<keyword evidence="4" id="KW-0175">Coiled coil</keyword>
<keyword evidence="6" id="KW-0540">Nuclease</keyword>
<evidence type="ECO:0000259" key="5">
    <source>
        <dbReference type="Pfam" id="PF01420"/>
    </source>
</evidence>
<dbReference type="InterPro" id="IPR044946">
    <property type="entry name" value="Restrct_endonuc_typeI_TRD_sf"/>
</dbReference>
<comment type="caution">
    <text evidence="6">The sequence shown here is derived from an EMBL/GenBank/DDBJ whole genome shotgun (WGS) entry which is preliminary data.</text>
</comment>
<accession>A0ABY3BCH4</accession>
<evidence type="ECO:0000313" key="7">
    <source>
        <dbReference type="Proteomes" id="UP000319219"/>
    </source>
</evidence>